<dbReference type="InterPro" id="IPR052190">
    <property type="entry name" value="Euk-Arch_PrmC-MTase"/>
</dbReference>
<proteinExistence type="inferred from homology"/>
<dbReference type="STRING" id="579137.Metvu_1308"/>
<dbReference type="RefSeq" id="WP_015733381.1">
    <property type="nucleotide sequence ID" value="NC_013407.1"/>
</dbReference>
<dbReference type="SUPFAM" id="SSF53335">
    <property type="entry name" value="S-adenosyl-L-methionine-dependent methyltransferases"/>
    <property type="match status" value="1"/>
</dbReference>
<evidence type="ECO:0000256" key="3">
    <source>
        <dbReference type="ARBA" id="ARBA00022679"/>
    </source>
</evidence>
<dbReference type="Gene3D" id="3.40.50.150">
    <property type="entry name" value="Vaccinia Virus protein VP39"/>
    <property type="match status" value="1"/>
</dbReference>
<dbReference type="GO" id="GO:0032259">
    <property type="term" value="P:methylation"/>
    <property type="evidence" value="ECO:0007669"/>
    <property type="project" value="UniProtKB-KW"/>
</dbReference>
<dbReference type="InterPro" id="IPR029063">
    <property type="entry name" value="SAM-dependent_MTases_sf"/>
</dbReference>
<keyword evidence="2 6" id="KW-0489">Methyltransferase</keyword>
<dbReference type="AlphaFoldDB" id="C9RHV9"/>
<protein>
    <submittedName>
        <fullName evidence="6">Methylase</fullName>
    </submittedName>
</protein>
<dbReference type="PROSITE" id="PS00092">
    <property type="entry name" value="N6_MTASE"/>
    <property type="match status" value="1"/>
</dbReference>
<dbReference type="InterPro" id="IPR002052">
    <property type="entry name" value="DNA_methylase_N6_adenine_CS"/>
</dbReference>
<evidence type="ECO:0000313" key="7">
    <source>
        <dbReference type="Proteomes" id="UP000002063"/>
    </source>
</evidence>
<accession>C9RHV9</accession>
<dbReference type="NCBIfam" id="TIGR00537">
    <property type="entry name" value="hemK_rel_arch"/>
    <property type="match status" value="1"/>
</dbReference>
<dbReference type="CDD" id="cd02440">
    <property type="entry name" value="AdoMet_MTases"/>
    <property type="match status" value="1"/>
</dbReference>
<sequence>MITEFEGIKIKLHSEVYEPAEDTFLLLKNIVDVENKEVLEIGVGTGIISIACAKRGAKKVVGVDINPFAVNLALENAKLNNVNNVSFIKSDLFENVRGEFDVILFNPPYLPTLDEDKLEGNIDYAFNGGKSGREVLNRFLEEVGDYLKEGGVVQILQSSLTGEEETISMLKQLGFDVKVVDRLKIPFEELMVINGYKL</sequence>
<gene>
    <name evidence="6" type="ordered locus">Metvu_1308</name>
</gene>
<evidence type="ECO:0000256" key="4">
    <source>
        <dbReference type="ARBA" id="ARBA00022691"/>
    </source>
</evidence>
<dbReference type="Proteomes" id="UP000002063">
    <property type="component" value="Chromosome"/>
</dbReference>
<dbReference type="HOGENOM" id="CLU_018398_6_2_2"/>
<reference evidence="6" key="1">
    <citation type="submission" date="2009-10" db="EMBL/GenBank/DDBJ databases">
        <title>Complete sequence of chromosome of Methanocaldococcus vulcanius M7.</title>
        <authorList>
            <consortium name="US DOE Joint Genome Institute"/>
            <person name="Lucas S."/>
            <person name="Copeland A."/>
            <person name="Lapidus A."/>
            <person name="Glavina del Rio T."/>
            <person name="Dalin E."/>
            <person name="Tice H."/>
            <person name="Bruce D."/>
            <person name="Goodwin L."/>
            <person name="Pitluck S."/>
            <person name="Lcollab F.I."/>
            <person name="Brettin T."/>
            <person name="Detter J.C."/>
            <person name="Han C."/>
            <person name="Tapia R."/>
            <person name="Kuske C.R."/>
            <person name="Schmutz J."/>
            <person name="Larimer F."/>
            <person name="Land M."/>
            <person name="Hauser L."/>
            <person name="Kyrpides N."/>
            <person name="Ovchinikova G."/>
            <person name="Sieprawska-Lupa M."/>
            <person name="Whitman W.B."/>
            <person name="Woyke T."/>
        </authorList>
    </citation>
    <scope>NUCLEOTIDE SEQUENCE [LARGE SCALE GENOMIC DNA]</scope>
    <source>
        <strain evidence="6">M7</strain>
    </source>
</reference>
<dbReference type="GO" id="GO:0008757">
    <property type="term" value="F:S-adenosylmethionine-dependent methyltransferase activity"/>
    <property type="evidence" value="ECO:0007669"/>
    <property type="project" value="TreeGrafter"/>
</dbReference>
<evidence type="ECO:0000313" key="6">
    <source>
        <dbReference type="EMBL" id="ACX73161.1"/>
    </source>
</evidence>
<evidence type="ECO:0000256" key="1">
    <source>
        <dbReference type="ARBA" id="ARBA00006149"/>
    </source>
</evidence>
<evidence type="ECO:0000256" key="2">
    <source>
        <dbReference type="ARBA" id="ARBA00022603"/>
    </source>
</evidence>
<feature type="domain" description="Methyltransferase small" evidence="5">
    <location>
        <begin position="23"/>
        <end position="110"/>
    </location>
</feature>
<dbReference type="GO" id="GO:0008276">
    <property type="term" value="F:protein methyltransferase activity"/>
    <property type="evidence" value="ECO:0007669"/>
    <property type="project" value="TreeGrafter"/>
</dbReference>
<dbReference type="GeneID" id="8513649"/>
<dbReference type="OrthoDB" id="27149at2157"/>
<comment type="similarity">
    <text evidence="1">Belongs to the eukaryotic/archaeal PrmC-related family.</text>
</comment>
<keyword evidence="3" id="KW-0808">Transferase</keyword>
<dbReference type="NCBIfam" id="NF011529">
    <property type="entry name" value="PRK14968.1-3"/>
    <property type="match status" value="1"/>
</dbReference>
<name>C9RHV9_METVM</name>
<keyword evidence="7" id="KW-1185">Reference proteome</keyword>
<dbReference type="Pfam" id="PF05175">
    <property type="entry name" value="MTS"/>
    <property type="match status" value="1"/>
</dbReference>
<dbReference type="eggNOG" id="arCOG00109">
    <property type="taxonomic scope" value="Archaea"/>
</dbReference>
<evidence type="ECO:0000259" key="5">
    <source>
        <dbReference type="Pfam" id="PF05175"/>
    </source>
</evidence>
<dbReference type="InterPro" id="IPR004557">
    <property type="entry name" value="PrmC-related"/>
</dbReference>
<dbReference type="InterPro" id="IPR007848">
    <property type="entry name" value="Small_mtfrase_dom"/>
</dbReference>
<dbReference type="PANTHER" id="PTHR45875:SF1">
    <property type="entry name" value="METHYLTRANSFERASE N6AMT1"/>
    <property type="match status" value="1"/>
</dbReference>
<organism evidence="6 7">
    <name type="scientific">Methanocaldococcus vulcanius (strain ATCC 700851 / DSM 12094 / M7)</name>
    <name type="common">Methanococcus vulcanius</name>
    <dbReference type="NCBI Taxonomy" id="579137"/>
    <lineage>
        <taxon>Archaea</taxon>
        <taxon>Methanobacteriati</taxon>
        <taxon>Methanobacteriota</taxon>
        <taxon>Methanomada group</taxon>
        <taxon>Methanococci</taxon>
        <taxon>Methanococcales</taxon>
        <taxon>Methanocaldococcaceae</taxon>
        <taxon>Methanocaldococcus</taxon>
    </lineage>
</organism>
<dbReference type="PANTHER" id="PTHR45875">
    <property type="entry name" value="METHYLTRANSFERASE N6AMT1"/>
    <property type="match status" value="1"/>
</dbReference>
<dbReference type="GO" id="GO:0035657">
    <property type="term" value="C:eRF1 methyltransferase complex"/>
    <property type="evidence" value="ECO:0007669"/>
    <property type="project" value="TreeGrafter"/>
</dbReference>
<keyword evidence="4" id="KW-0949">S-adenosyl-L-methionine</keyword>
<dbReference type="GO" id="GO:0003676">
    <property type="term" value="F:nucleic acid binding"/>
    <property type="evidence" value="ECO:0007669"/>
    <property type="project" value="InterPro"/>
</dbReference>
<dbReference type="EMBL" id="CP001787">
    <property type="protein sequence ID" value="ACX73161.1"/>
    <property type="molecule type" value="Genomic_DNA"/>
</dbReference>
<dbReference type="KEGG" id="mvu:Metvu_1308"/>